<evidence type="ECO:0000259" key="2">
    <source>
        <dbReference type="Pfam" id="PF20049"/>
    </source>
</evidence>
<dbReference type="PANTHER" id="PTHR47027">
    <property type="entry name" value="REVERSE TRANSCRIPTASE DOMAIN-CONTAINING PROTEIN"/>
    <property type="match status" value="1"/>
</dbReference>
<evidence type="ECO:0000313" key="4">
    <source>
        <dbReference type="Proteomes" id="UP000245119"/>
    </source>
</evidence>
<protein>
    <recommendedName>
        <fullName evidence="2">DUF6451 domain-containing protein</fullName>
    </recommendedName>
</protein>
<organism evidence="3 4">
    <name type="scientific">Pomacea canaliculata</name>
    <name type="common">Golden apple snail</name>
    <dbReference type="NCBI Taxonomy" id="400727"/>
    <lineage>
        <taxon>Eukaryota</taxon>
        <taxon>Metazoa</taxon>
        <taxon>Spiralia</taxon>
        <taxon>Lophotrochozoa</taxon>
        <taxon>Mollusca</taxon>
        <taxon>Gastropoda</taxon>
        <taxon>Caenogastropoda</taxon>
        <taxon>Architaenioglossa</taxon>
        <taxon>Ampullarioidea</taxon>
        <taxon>Ampullariidae</taxon>
        <taxon>Pomacea</taxon>
    </lineage>
</organism>
<evidence type="ECO:0000256" key="1">
    <source>
        <dbReference type="SAM" id="MobiDB-lite"/>
    </source>
</evidence>
<evidence type="ECO:0000313" key="3">
    <source>
        <dbReference type="EMBL" id="PVD22631.1"/>
    </source>
</evidence>
<keyword evidence="4" id="KW-1185">Reference proteome</keyword>
<proteinExistence type="predicted"/>
<feature type="domain" description="DUF6451" evidence="2">
    <location>
        <begin position="51"/>
        <end position="83"/>
    </location>
</feature>
<dbReference type="STRING" id="400727.A0A2T7NN78"/>
<name>A0A2T7NN78_POMCA</name>
<sequence>MRVNARVQDGIKLNGEEIEEVDSFSYLGSKMSNTGDAEVEIRARLAKASQAFASLRSTWKAKNISQKTKLRIFKSTVISTLLYGSQSWKMTKSISNRLDVFQNRCLRRLLHILWPNTITNEELHKRIQTESITTQVQRRHWRWIGHMLRQQTSPQSPYDGLQTAEENEAAQRKLGEEQNVSETEIKPTMYQKTL</sequence>
<accession>A0A2T7NN78</accession>
<dbReference type="Pfam" id="PF20049">
    <property type="entry name" value="DUF6451"/>
    <property type="match status" value="1"/>
</dbReference>
<dbReference type="Proteomes" id="UP000245119">
    <property type="component" value="Linkage Group LG11"/>
</dbReference>
<reference evidence="3 4" key="1">
    <citation type="submission" date="2018-04" db="EMBL/GenBank/DDBJ databases">
        <title>The genome of golden apple snail Pomacea canaliculata provides insight into stress tolerance and invasive adaptation.</title>
        <authorList>
            <person name="Liu C."/>
            <person name="Liu B."/>
            <person name="Ren Y."/>
            <person name="Zhang Y."/>
            <person name="Wang H."/>
            <person name="Li S."/>
            <person name="Jiang F."/>
            <person name="Yin L."/>
            <person name="Zhang G."/>
            <person name="Qian W."/>
            <person name="Fan W."/>
        </authorList>
    </citation>
    <scope>NUCLEOTIDE SEQUENCE [LARGE SCALE GENOMIC DNA]</scope>
    <source>
        <strain evidence="3">SZHN2017</strain>
        <tissue evidence="3">Muscle</tissue>
    </source>
</reference>
<dbReference type="AlphaFoldDB" id="A0A2T7NN78"/>
<comment type="caution">
    <text evidence="3">The sequence shown here is derived from an EMBL/GenBank/DDBJ whole genome shotgun (WGS) entry which is preliminary data.</text>
</comment>
<feature type="region of interest" description="Disordered" evidence="1">
    <location>
        <begin position="151"/>
        <end position="194"/>
    </location>
</feature>
<gene>
    <name evidence="3" type="ORF">C0Q70_18452</name>
</gene>
<dbReference type="PANTHER" id="PTHR47027:SF25">
    <property type="entry name" value="REVERSE TRANSCRIPTASE DOMAIN-CONTAINING PROTEIN"/>
    <property type="match status" value="1"/>
</dbReference>
<dbReference type="EMBL" id="PZQS01000011">
    <property type="protein sequence ID" value="PVD22631.1"/>
    <property type="molecule type" value="Genomic_DNA"/>
</dbReference>
<dbReference type="InterPro" id="IPR045609">
    <property type="entry name" value="DUF6451"/>
</dbReference>